<keyword evidence="1" id="KW-0732">Signal</keyword>
<evidence type="ECO:0000313" key="4">
    <source>
        <dbReference type="Proteomes" id="UP000825258"/>
    </source>
</evidence>
<evidence type="ECO:0000259" key="2">
    <source>
        <dbReference type="Pfam" id="PF09603"/>
    </source>
</evidence>
<reference evidence="3 4" key="1">
    <citation type="submission" date="2021-06" db="EMBL/GenBank/DDBJ databases">
        <title>Whole genome sequences of Flavobacterium sp. KK2020170 and assembly.</title>
        <authorList>
            <person name="Kitahara K."/>
            <person name="Miyoshi S."/>
            <person name="Uesaka K."/>
        </authorList>
    </citation>
    <scope>NUCLEOTIDE SEQUENCE [LARGE SCALE GENOMIC DNA]</scope>
    <source>
        <strain evidence="3 4">KK2020170</strain>
    </source>
</reference>
<gene>
    <name evidence="3" type="ORF">KK2020170_20070</name>
</gene>
<dbReference type="PROSITE" id="PS51257">
    <property type="entry name" value="PROKAR_LIPOPROTEIN"/>
    <property type="match status" value="1"/>
</dbReference>
<dbReference type="EMBL" id="AP024749">
    <property type="protein sequence ID" value="BCY29139.1"/>
    <property type="molecule type" value="Genomic_DNA"/>
</dbReference>
<organism evidence="3 4">
    <name type="scientific">Flavobacterium okayamense</name>
    <dbReference type="NCBI Taxonomy" id="2830782"/>
    <lineage>
        <taxon>Bacteria</taxon>
        <taxon>Pseudomonadati</taxon>
        <taxon>Bacteroidota</taxon>
        <taxon>Flavobacteriia</taxon>
        <taxon>Flavobacteriales</taxon>
        <taxon>Flavobacteriaceae</taxon>
        <taxon>Flavobacterium</taxon>
    </lineage>
</organism>
<feature type="signal peptide" evidence="1">
    <location>
        <begin position="1"/>
        <end position="22"/>
    </location>
</feature>
<dbReference type="RefSeq" id="WP_221258232.1">
    <property type="nucleotide sequence ID" value="NZ_AP024749.1"/>
</dbReference>
<feature type="chain" id="PRO_5047474388" description="Fibrobacter succinogenes major paralogous domain-containing protein" evidence="1">
    <location>
        <begin position="23"/>
        <end position="243"/>
    </location>
</feature>
<protein>
    <recommendedName>
        <fullName evidence="2">Fibrobacter succinogenes major paralogous domain-containing protein</fullName>
    </recommendedName>
</protein>
<keyword evidence="4" id="KW-1185">Reference proteome</keyword>
<sequence length="243" mass="27088">MKKFLILLVVVVSILSCSKDFDDNLSVYGTVTDADGNTYQTIKIGNQTWMLENLKTTKYNDGQPITLYSFATHGINWLNFNQPNAFYQWAETSDLNDVYPDDLPQDYYGAMYNHLAIESGKLAPLGWRIPSQSDFQELENYLSQNGYANNEGLTLKTDFGWLPSSGNGTDAVNFRGLPNGYVSAFGTPTFAEGVCTWATSDVTYTNPNETSGTRVMIQLFDTPTIQYIDNPIQIGAGIRCIKN</sequence>
<dbReference type="Pfam" id="PF09603">
    <property type="entry name" value="Fib_succ_major"/>
    <property type="match status" value="1"/>
</dbReference>
<name>A0ABN6HXM4_9FLAO</name>
<proteinExistence type="predicted"/>
<dbReference type="NCBIfam" id="TIGR02145">
    <property type="entry name" value="Fib_succ_major"/>
    <property type="match status" value="1"/>
</dbReference>
<feature type="domain" description="Fibrobacter succinogenes major paralogous" evidence="2">
    <location>
        <begin position="42"/>
        <end position="242"/>
    </location>
</feature>
<evidence type="ECO:0000256" key="1">
    <source>
        <dbReference type="SAM" id="SignalP"/>
    </source>
</evidence>
<dbReference type="Proteomes" id="UP000825258">
    <property type="component" value="Chromosome"/>
</dbReference>
<accession>A0ABN6HXM4</accession>
<dbReference type="InterPro" id="IPR011871">
    <property type="entry name" value="Fib_succ_major"/>
</dbReference>
<evidence type="ECO:0000313" key="3">
    <source>
        <dbReference type="EMBL" id="BCY29139.1"/>
    </source>
</evidence>